<evidence type="ECO:0000256" key="3">
    <source>
        <dbReference type="ARBA" id="ARBA00023163"/>
    </source>
</evidence>
<dbReference type="Proteomes" id="UP001056500">
    <property type="component" value="Chromosome"/>
</dbReference>
<evidence type="ECO:0000256" key="1">
    <source>
        <dbReference type="ARBA" id="ARBA00023015"/>
    </source>
</evidence>
<name>A0ABY4WEL8_9BACL</name>
<dbReference type="RefSeq" id="WP_251872594.1">
    <property type="nucleotide sequence ID" value="NZ_CP098755.1"/>
</dbReference>
<feature type="domain" description="HTH gntR-type" evidence="4">
    <location>
        <begin position="8"/>
        <end position="46"/>
    </location>
</feature>
<dbReference type="InterPro" id="IPR036390">
    <property type="entry name" value="WH_DNA-bd_sf"/>
</dbReference>
<dbReference type="InterPro" id="IPR036388">
    <property type="entry name" value="WH-like_DNA-bd_sf"/>
</dbReference>
<keyword evidence="3" id="KW-0804">Transcription</keyword>
<dbReference type="SUPFAM" id="SSF46785">
    <property type="entry name" value="Winged helix' DNA-binding domain"/>
    <property type="match status" value="1"/>
</dbReference>
<reference evidence="5" key="1">
    <citation type="submission" date="2022-06" db="EMBL/GenBank/DDBJ databases">
        <title>Genome sequencing of Brevibacillus sp. BB3-R1.</title>
        <authorList>
            <person name="Heo J."/>
            <person name="Lee D."/>
            <person name="Won M."/>
            <person name="Han B.-H."/>
            <person name="Hong S.-B."/>
            <person name="Kwon S.-W."/>
        </authorList>
    </citation>
    <scope>NUCLEOTIDE SEQUENCE</scope>
    <source>
        <strain evidence="5">BB3-R1</strain>
    </source>
</reference>
<accession>A0ABY4WEL8</accession>
<keyword evidence="1" id="KW-0805">Transcription regulation</keyword>
<evidence type="ECO:0000313" key="5">
    <source>
        <dbReference type="EMBL" id="USG65512.1"/>
    </source>
</evidence>
<proteinExistence type="predicted"/>
<dbReference type="InterPro" id="IPR000524">
    <property type="entry name" value="Tscrpt_reg_HTH_GntR"/>
</dbReference>
<gene>
    <name evidence="5" type="ORF">NDK47_25970</name>
</gene>
<protein>
    <submittedName>
        <fullName evidence="5">GntR family transcriptional regulator</fullName>
    </submittedName>
</protein>
<evidence type="ECO:0000313" key="6">
    <source>
        <dbReference type="Proteomes" id="UP001056500"/>
    </source>
</evidence>
<organism evidence="5 6">
    <name type="scientific">Brevibacillus ruminantium</name>
    <dbReference type="NCBI Taxonomy" id="2950604"/>
    <lineage>
        <taxon>Bacteria</taxon>
        <taxon>Bacillati</taxon>
        <taxon>Bacillota</taxon>
        <taxon>Bacilli</taxon>
        <taxon>Bacillales</taxon>
        <taxon>Paenibacillaceae</taxon>
        <taxon>Brevibacillus</taxon>
    </lineage>
</organism>
<sequence>MKKREKISQKICREVLQMIKTGQYPSGSKLPTEMELAAPFGVESPTKTALAKCMKDTSQEPNKV</sequence>
<dbReference type="EMBL" id="CP098755">
    <property type="protein sequence ID" value="USG65512.1"/>
    <property type="molecule type" value="Genomic_DNA"/>
</dbReference>
<evidence type="ECO:0000256" key="2">
    <source>
        <dbReference type="ARBA" id="ARBA00023125"/>
    </source>
</evidence>
<dbReference type="Gene3D" id="1.10.10.10">
    <property type="entry name" value="Winged helix-like DNA-binding domain superfamily/Winged helix DNA-binding domain"/>
    <property type="match status" value="1"/>
</dbReference>
<keyword evidence="2" id="KW-0238">DNA-binding</keyword>
<evidence type="ECO:0000259" key="4">
    <source>
        <dbReference type="Pfam" id="PF00392"/>
    </source>
</evidence>
<keyword evidence="6" id="KW-1185">Reference proteome</keyword>
<dbReference type="Pfam" id="PF00392">
    <property type="entry name" value="GntR"/>
    <property type="match status" value="1"/>
</dbReference>